<proteinExistence type="predicted"/>
<evidence type="ECO:0000313" key="2">
    <source>
        <dbReference type="Proteomes" id="UP000006867"/>
    </source>
</evidence>
<sequence>MSRLLREAIHQKKQFLISKLLLSGFYQQDDKRLRDYTLSELEKEYESLKTLKKEPLQ</sequence>
<reference evidence="1 2" key="1">
    <citation type="journal article" date="2011" name="Front. Microbiol.">
        <title>Genomic signatures of strain selection and enhancement in Bacillus atrophaeus var. globigii, a historical biowarfare simulant.</title>
        <authorList>
            <person name="Gibbons H.S."/>
            <person name="Broomall S.M."/>
            <person name="McNew L.A."/>
            <person name="Daligault H."/>
            <person name="Chapman C."/>
            <person name="Bruce D."/>
            <person name="Karavis M."/>
            <person name="Krepps M."/>
            <person name="McGregor P.A."/>
            <person name="Hong C."/>
            <person name="Park K.H."/>
            <person name="Akmal A."/>
            <person name="Feldman A."/>
            <person name="Lin J.S."/>
            <person name="Chang W.E."/>
            <person name="Higgs B.W."/>
            <person name="Demirev P."/>
            <person name="Lindquist J."/>
            <person name="Liem A."/>
            <person name="Fochler E."/>
            <person name="Read T.D."/>
            <person name="Tapia R."/>
            <person name="Johnson S."/>
            <person name="Bishop-Lilly K.A."/>
            <person name="Detter C."/>
            <person name="Han C."/>
            <person name="Sozhamannan S."/>
            <person name="Rosenzweig C.N."/>
            <person name="Skowronski E.W."/>
        </authorList>
    </citation>
    <scope>NUCLEOTIDE SEQUENCE [LARGE SCALE GENOMIC DNA]</scope>
    <source>
        <strain evidence="1 2">1942</strain>
    </source>
</reference>
<dbReference type="GeneID" id="92915828"/>
<gene>
    <name evidence="1" type="ordered locus">BATR1942_00720</name>
</gene>
<keyword evidence="2" id="KW-1185">Reference proteome</keyword>
<evidence type="ECO:0000313" key="1">
    <source>
        <dbReference type="EMBL" id="ADP31104.1"/>
    </source>
</evidence>
<dbReference type="InterPro" id="IPR025072">
    <property type="entry name" value="Fur_reg_FbpA"/>
</dbReference>
<accession>A0ABM5LTD0</accession>
<name>A0ABM5LTD0_BACA1</name>
<evidence type="ECO:0008006" key="3">
    <source>
        <dbReference type="Google" id="ProtNLM"/>
    </source>
</evidence>
<organism evidence="1 2">
    <name type="scientific">Bacillus atrophaeus (strain 1942)</name>
    <dbReference type="NCBI Taxonomy" id="720555"/>
    <lineage>
        <taxon>Bacteria</taxon>
        <taxon>Bacillati</taxon>
        <taxon>Bacillota</taxon>
        <taxon>Bacilli</taxon>
        <taxon>Bacillales</taxon>
        <taxon>Bacillaceae</taxon>
        <taxon>Bacillus</taxon>
    </lineage>
</organism>
<dbReference type="Proteomes" id="UP000006867">
    <property type="component" value="Chromosome"/>
</dbReference>
<dbReference type="RefSeq" id="WP_003328478.1">
    <property type="nucleotide sequence ID" value="NC_014639.1"/>
</dbReference>
<protein>
    <recommendedName>
        <fullName evidence="3">Fur-regulated basic protein FbpA</fullName>
    </recommendedName>
</protein>
<dbReference type="EMBL" id="CP002207">
    <property type="protein sequence ID" value="ADP31104.1"/>
    <property type="molecule type" value="Genomic_DNA"/>
</dbReference>
<dbReference type="Pfam" id="PF13076">
    <property type="entry name" value="Fur_reg_FbpA"/>
    <property type="match status" value="1"/>
</dbReference>